<dbReference type="PANTHER" id="PTHR30146">
    <property type="entry name" value="LACI-RELATED TRANSCRIPTIONAL REPRESSOR"/>
    <property type="match status" value="1"/>
</dbReference>
<evidence type="ECO:0000313" key="6">
    <source>
        <dbReference type="EMBL" id="MEF2253898.1"/>
    </source>
</evidence>
<dbReference type="Pfam" id="PF13377">
    <property type="entry name" value="Peripla_BP_3"/>
    <property type="match status" value="1"/>
</dbReference>
<dbReference type="Gene3D" id="1.10.260.40">
    <property type="entry name" value="lambda repressor-like DNA-binding domains"/>
    <property type="match status" value="1"/>
</dbReference>
<evidence type="ECO:0000313" key="7">
    <source>
        <dbReference type="Proteomes" id="UP001351900"/>
    </source>
</evidence>
<keyword evidence="2" id="KW-0805">Transcription regulation</keyword>
<sequence length="359" mass="37611">MAVRLADVARAAGVSVPTASQVMNGTGRVAEETRKRVLDVAKELDYRPNALARSVALGRSRTIGVLAENAAGAFCMPVLIGVNRALSSQDLASLLFDARHDPATRREHIRHMLDRQVDGIVVIGEGPDVAIAALEEQFDGPIVHAFGPHDPPHAVGVYPDEFAGGALAARELVARGRTRIAHVTAGADLPSVREREAGFRRALEEAGVPCELVLHGEFTRTWGQASADHLLAELPDVDGVFAGNDGIAVGLAAALEARGRRVPADVAIVGYDNVAGYGEDTKPYLTSVDPHLEVVGERAGAYLLAALEGDEGDRAPVAPALAPGASTRGEGDDRRLDLVEALLRSATAPPVTYLPPAGA</sequence>
<dbReference type="Proteomes" id="UP001351900">
    <property type="component" value="Unassembled WGS sequence"/>
</dbReference>
<accession>A0ABU7V408</accession>
<dbReference type="InterPro" id="IPR010982">
    <property type="entry name" value="Lambda_DNA-bd_dom_sf"/>
</dbReference>
<dbReference type="InterPro" id="IPR046335">
    <property type="entry name" value="LacI/GalR-like_sensor"/>
</dbReference>
<dbReference type="InterPro" id="IPR028082">
    <property type="entry name" value="Peripla_BP_I"/>
</dbReference>
<dbReference type="CDD" id="cd06267">
    <property type="entry name" value="PBP1_LacI_sugar_binding-like"/>
    <property type="match status" value="1"/>
</dbReference>
<evidence type="ECO:0000256" key="1">
    <source>
        <dbReference type="ARBA" id="ARBA00022491"/>
    </source>
</evidence>
<protein>
    <submittedName>
        <fullName evidence="6">LacI family DNA-binding transcriptional regulator</fullName>
    </submittedName>
</protein>
<dbReference type="GO" id="GO:0003677">
    <property type="term" value="F:DNA binding"/>
    <property type="evidence" value="ECO:0007669"/>
    <property type="project" value="UniProtKB-KW"/>
</dbReference>
<keyword evidence="3 6" id="KW-0238">DNA-binding</keyword>
<evidence type="ECO:0000259" key="5">
    <source>
        <dbReference type="PROSITE" id="PS50932"/>
    </source>
</evidence>
<organism evidence="6 7">
    <name type="scientific">Microbacterium schleiferi</name>
    <dbReference type="NCBI Taxonomy" id="69362"/>
    <lineage>
        <taxon>Bacteria</taxon>
        <taxon>Bacillati</taxon>
        <taxon>Actinomycetota</taxon>
        <taxon>Actinomycetes</taxon>
        <taxon>Micrococcales</taxon>
        <taxon>Microbacteriaceae</taxon>
        <taxon>Microbacterium</taxon>
    </lineage>
</organism>
<dbReference type="PROSITE" id="PS00356">
    <property type="entry name" value="HTH_LACI_1"/>
    <property type="match status" value="1"/>
</dbReference>
<comment type="caution">
    <text evidence="6">The sequence shown here is derived from an EMBL/GenBank/DDBJ whole genome shotgun (WGS) entry which is preliminary data.</text>
</comment>
<dbReference type="CDD" id="cd01392">
    <property type="entry name" value="HTH_LacI"/>
    <property type="match status" value="1"/>
</dbReference>
<keyword evidence="1" id="KW-0678">Repressor</keyword>
<dbReference type="Gene3D" id="3.40.50.2300">
    <property type="match status" value="2"/>
</dbReference>
<dbReference type="SUPFAM" id="SSF53822">
    <property type="entry name" value="Periplasmic binding protein-like I"/>
    <property type="match status" value="1"/>
</dbReference>
<gene>
    <name evidence="6" type="ORF">V2V91_01945</name>
</gene>
<evidence type="ECO:0000256" key="4">
    <source>
        <dbReference type="ARBA" id="ARBA00023163"/>
    </source>
</evidence>
<proteinExistence type="predicted"/>
<feature type="domain" description="HTH lacI-type" evidence="5">
    <location>
        <begin position="3"/>
        <end position="57"/>
    </location>
</feature>
<dbReference type="SUPFAM" id="SSF47413">
    <property type="entry name" value="lambda repressor-like DNA-binding domains"/>
    <property type="match status" value="1"/>
</dbReference>
<evidence type="ECO:0000256" key="3">
    <source>
        <dbReference type="ARBA" id="ARBA00023125"/>
    </source>
</evidence>
<name>A0ABU7V408_9MICO</name>
<dbReference type="PANTHER" id="PTHR30146:SF148">
    <property type="entry name" value="HTH-TYPE TRANSCRIPTIONAL REPRESSOR PURR-RELATED"/>
    <property type="match status" value="1"/>
</dbReference>
<dbReference type="InterPro" id="IPR000843">
    <property type="entry name" value="HTH_LacI"/>
</dbReference>
<keyword evidence="4" id="KW-0804">Transcription</keyword>
<dbReference type="EMBL" id="JAZHOV010000001">
    <property type="protein sequence ID" value="MEF2253898.1"/>
    <property type="molecule type" value="Genomic_DNA"/>
</dbReference>
<dbReference type="PROSITE" id="PS50932">
    <property type="entry name" value="HTH_LACI_2"/>
    <property type="match status" value="1"/>
</dbReference>
<dbReference type="SMART" id="SM00354">
    <property type="entry name" value="HTH_LACI"/>
    <property type="match status" value="1"/>
</dbReference>
<reference evidence="6 7" key="1">
    <citation type="submission" date="2024-01" db="EMBL/GenBank/DDBJ databases">
        <title>the genome sequence of strain Microbacterium schleiferi NBRC 15075.</title>
        <authorList>
            <person name="Ding Y."/>
            <person name="Zhang G."/>
        </authorList>
    </citation>
    <scope>NUCLEOTIDE SEQUENCE [LARGE SCALE GENOMIC DNA]</scope>
    <source>
        <strain evidence="6 7">NBRC 15075</strain>
    </source>
</reference>
<dbReference type="RefSeq" id="WP_331790577.1">
    <property type="nucleotide sequence ID" value="NZ_BAAAUO010000003.1"/>
</dbReference>
<keyword evidence="7" id="KW-1185">Reference proteome</keyword>
<evidence type="ECO:0000256" key="2">
    <source>
        <dbReference type="ARBA" id="ARBA00023015"/>
    </source>
</evidence>
<dbReference type="Pfam" id="PF00356">
    <property type="entry name" value="LacI"/>
    <property type="match status" value="1"/>
</dbReference>